<organism evidence="1 2">
    <name type="scientific">Trichinella spiralis</name>
    <name type="common">Trichina worm</name>
    <dbReference type="NCBI Taxonomy" id="6334"/>
    <lineage>
        <taxon>Eukaryota</taxon>
        <taxon>Metazoa</taxon>
        <taxon>Ecdysozoa</taxon>
        <taxon>Nematoda</taxon>
        <taxon>Enoplea</taxon>
        <taxon>Dorylaimia</taxon>
        <taxon>Trichinellida</taxon>
        <taxon>Trichinellidae</taxon>
        <taxon>Trichinella</taxon>
    </lineage>
</organism>
<accession>A0A0V1B3D6</accession>
<dbReference type="Proteomes" id="UP000054776">
    <property type="component" value="Unassembled WGS sequence"/>
</dbReference>
<dbReference type="InParanoid" id="A0A0V1B3D6"/>
<comment type="caution">
    <text evidence="1">The sequence shown here is derived from an EMBL/GenBank/DDBJ whole genome shotgun (WGS) entry which is preliminary data.</text>
</comment>
<sequence>MTAEDDRDTRGLYCCEWPTTTTTRVTYEFKQLQSIHSRSVRVWPWILYYGTGTSRALRQRAVPIFGKPFLLAFAMHEAVEKKLERYVESSGQINLGCPNRYCQEAGRHDSNMRRLSNYFSSTEYLLDFKGLV</sequence>
<reference evidence="1 2" key="1">
    <citation type="submission" date="2015-01" db="EMBL/GenBank/DDBJ databases">
        <title>Evolution of Trichinella species and genotypes.</title>
        <authorList>
            <person name="Korhonen P.K."/>
            <person name="Edoardo P."/>
            <person name="Giuseppe L.R."/>
            <person name="Gasser R.B."/>
        </authorList>
    </citation>
    <scope>NUCLEOTIDE SEQUENCE [LARGE SCALE GENOMIC DNA]</scope>
    <source>
        <strain evidence="1">ISS3</strain>
    </source>
</reference>
<dbReference type="AlphaFoldDB" id="A0A0V1B3D6"/>
<keyword evidence="2" id="KW-1185">Reference proteome</keyword>
<name>A0A0V1B3D6_TRISP</name>
<protein>
    <submittedName>
        <fullName evidence="1">Uncharacterized protein</fullName>
    </submittedName>
</protein>
<gene>
    <name evidence="1" type="ORF">T01_15464</name>
</gene>
<evidence type="ECO:0000313" key="2">
    <source>
        <dbReference type="Proteomes" id="UP000054776"/>
    </source>
</evidence>
<dbReference type="EMBL" id="JYDH01000115">
    <property type="protein sequence ID" value="KRY31563.1"/>
    <property type="molecule type" value="Genomic_DNA"/>
</dbReference>
<proteinExistence type="predicted"/>
<dbReference type="OrthoDB" id="10608909at2759"/>
<evidence type="ECO:0000313" key="1">
    <source>
        <dbReference type="EMBL" id="KRY31563.1"/>
    </source>
</evidence>